<dbReference type="PANTHER" id="PTHR22768:SF0">
    <property type="entry name" value="DNA REPLICATION COMPLEX GINS PROTEIN PSF3"/>
    <property type="match status" value="1"/>
</dbReference>
<accession>R7TT89</accession>
<comment type="similarity">
    <text evidence="2 6">Belongs to the GINS3/PSF3 family.</text>
</comment>
<evidence type="ECO:0000313" key="10">
    <source>
        <dbReference type="EnsemblMetazoa" id="CapteP21464"/>
    </source>
</evidence>
<comment type="function">
    <text evidence="6">The GINS complex plays an essential role in the initiation of DNA replication.</text>
</comment>
<dbReference type="Pfam" id="PF05916">
    <property type="entry name" value="Sld5"/>
    <property type="match status" value="1"/>
</dbReference>
<evidence type="ECO:0000259" key="8">
    <source>
        <dbReference type="Pfam" id="PF22466"/>
    </source>
</evidence>
<dbReference type="Proteomes" id="UP000014760">
    <property type="component" value="Unassembled WGS sequence"/>
</dbReference>
<dbReference type="SUPFAM" id="SSF160059">
    <property type="entry name" value="PriA/YqbF domain"/>
    <property type="match status" value="1"/>
</dbReference>
<dbReference type="InterPro" id="IPR010492">
    <property type="entry name" value="GINS_Psf3"/>
</dbReference>
<evidence type="ECO:0000256" key="6">
    <source>
        <dbReference type="RuleBase" id="RU367161"/>
    </source>
</evidence>
<keyword evidence="3 6" id="KW-0235">DNA replication</keyword>
<evidence type="ECO:0000256" key="4">
    <source>
        <dbReference type="ARBA" id="ARBA00023242"/>
    </source>
</evidence>
<protein>
    <recommendedName>
        <fullName evidence="6">DNA replication complex GINS protein PSF3</fullName>
    </recommendedName>
</protein>
<dbReference type="GO" id="GO:0000811">
    <property type="term" value="C:GINS complex"/>
    <property type="evidence" value="ECO:0007669"/>
    <property type="project" value="UniProtKB-UniRule"/>
</dbReference>
<dbReference type="InterPro" id="IPR036224">
    <property type="entry name" value="GINS_bundle-like_dom_sf"/>
</dbReference>
<reference evidence="11" key="1">
    <citation type="submission" date="2012-12" db="EMBL/GenBank/DDBJ databases">
        <authorList>
            <person name="Hellsten U."/>
            <person name="Grimwood J."/>
            <person name="Chapman J.A."/>
            <person name="Shapiro H."/>
            <person name="Aerts A."/>
            <person name="Otillar R.P."/>
            <person name="Terry A.Y."/>
            <person name="Boore J.L."/>
            <person name="Simakov O."/>
            <person name="Marletaz F."/>
            <person name="Cho S.-J."/>
            <person name="Edsinger-Gonzales E."/>
            <person name="Havlak P."/>
            <person name="Kuo D.-H."/>
            <person name="Larsson T."/>
            <person name="Lv J."/>
            <person name="Arendt D."/>
            <person name="Savage R."/>
            <person name="Osoegawa K."/>
            <person name="de Jong P."/>
            <person name="Lindberg D.R."/>
            <person name="Seaver E.C."/>
            <person name="Weisblat D.A."/>
            <person name="Putnam N.H."/>
            <person name="Grigoriev I.V."/>
            <person name="Rokhsar D.S."/>
        </authorList>
    </citation>
    <scope>NUCLEOTIDE SEQUENCE</scope>
    <source>
        <strain evidence="11">I ESC-2004</strain>
    </source>
</reference>
<dbReference type="EMBL" id="AMQN01000251">
    <property type="status" value="NOT_ANNOTATED_CDS"/>
    <property type="molecule type" value="Genomic_DNA"/>
</dbReference>
<organism evidence="9">
    <name type="scientific">Capitella teleta</name>
    <name type="common">Polychaete worm</name>
    <dbReference type="NCBI Taxonomy" id="283909"/>
    <lineage>
        <taxon>Eukaryota</taxon>
        <taxon>Metazoa</taxon>
        <taxon>Spiralia</taxon>
        <taxon>Lophotrochozoa</taxon>
        <taxon>Annelida</taxon>
        <taxon>Polychaeta</taxon>
        <taxon>Sedentaria</taxon>
        <taxon>Scolecida</taxon>
        <taxon>Capitellidae</taxon>
        <taxon>Capitella</taxon>
    </lineage>
</organism>
<dbReference type="CDD" id="cd21693">
    <property type="entry name" value="GINS_B_Psf3"/>
    <property type="match status" value="1"/>
</dbReference>
<proteinExistence type="inferred from homology"/>
<name>R7TT89_CAPTE</name>
<dbReference type="PANTHER" id="PTHR22768">
    <property type="entry name" value="DNA REPLICATION COMPLEX GINS PROTEIN PSF3"/>
    <property type="match status" value="1"/>
</dbReference>
<dbReference type="OrthoDB" id="10251744at2759"/>
<dbReference type="EnsemblMetazoa" id="CapteT21464">
    <property type="protein sequence ID" value="CapteP21464"/>
    <property type="gene ID" value="CapteG21464"/>
</dbReference>
<dbReference type="AlphaFoldDB" id="R7TT89"/>
<dbReference type="SUPFAM" id="SSF158573">
    <property type="entry name" value="GINS helical bundle-like"/>
    <property type="match status" value="1"/>
</dbReference>
<comment type="function">
    <text evidence="5">Required for correct functioning of the GINS complex, a complex that plays an essential role in the initiation of DNA replication, and progression of DNA replication forks. GINS complex is a core component of CDC45-MCM-GINS (CMG) helicase, the molecular machine that unwinds template DNA during replication, and around which the replisome is built.</text>
</comment>
<dbReference type="Gene3D" id="1.20.58.2050">
    <property type="match status" value="1"/>
</dbReference>
<dbReference type="HOGENOM" id="CLU_081646_2_0_1"/>
<reference evidence="9 11" key="2">
    <citation type="journal article" date="2013" name="Nature">
        <title>Insights into bilaterian evolution from three spiralian genomes.</title>
        <authorList>
            <person name="Simakov O."/>
            <person name="Marletaz F."/>
            <person name="Cho S.J."/>
            <person name="Edsinger-Gonzales E."/>
            <person name="Havlak P."/>
            <person name="Hellsten U."/>
            <person name="Kuo D.H."/>
            <person name="Larsson T."/>
            <person name="Lv J."/>
            <person name="Arendt D."/>
            <person name="Savage R."/>
            <person name="Osoegawa K."/>
            <person name="de Jong P."/>
            <person name="Grimwood J."/>
            <person name="Chapman J.A."/>
            <person name="Shapiro H."/>
            <person name="Aerts A."/>
            <person name="Otillar R.P."/>
            <person name="Terry A.Y."/>
            <person name="Boore J.L."/>
            <person name="Grigoriev I.V."/>
            <person name="Lindberg D.R."/>
            <person name="Seaver E.C."/>
            <person name="Weisblat D.A."/>
            <person name="Putnam N.H."/>
            <person name="Rokhsar D.S."/>
        </authorList>
    </citation>
    <scope>NUCLEOTIDE SEQUENCE</scope>
    <source>
        <strain evidence="9 11">I ESC-2004</strain>
    </source>
</reference>
<keyword evidence="11" id="KW-1185">Reference proteome</keyword>
<evidence type="ECO:0000256" key="3">
    <source>
        <dbReference type="ARBA" id="ARBA00022705"/>
    </source>
</evidence>
<dbReference type="EMBL" id="KB308724">
    <property type="protein sequence ID" value="ELT96859.1"/>
    <property type="molecule type" value="Genomic_DNA"/>
</dbReference>
<dbReference type="STRING" id="283909.R7TT89"/>
<gene>
    <name evidence="9" type="ORF">CAPTEDRAFT_21464</name>
</gene>
<comment type="subcellular location">
    <subcellularLocation>
        <location evidence="1 6">Nucleus</location>
    </subcellularLocation>
</comment>
<dbReference type="CDD" id="cd11713">
    <property type="entry name" value="GINS_A_psf3"/>
    <property type="match status" value="1"/>
</dbReference>
<dbReference type="GO" id="GO:1902975">
    <property type="term" value="P:mitotic DNA replication initiation"/>
    <property type="evidence" value="ECO:0007669"/>
    <property type="project" value="TreeGrafter"/>
</dbReference>
<keyword evidence="4 6" id="KW-0539">Nucleus</keyword>
<dbReference type="OMA" id="AAYKEIY"/>
<dbReference type="Pfam" id="PF22466">
    <property type="entry name" value="PSF3_N"/>
    <property type="match status" value="1"/>
</dbReference>
<dbReference type="InterPro" id="IPR021151">
    <property type="entry name" value="GINS_A"/>
</dbReference>
<feature type="domain" description="DNA replication complex GINS protein PSF3 N-terminal" evidence="8">
    <location>
        <begin position="20"/>
        <end position="72"/>
    </location>
</feature>
<reference evidence="10" key="3">
    <citation type="submission" date="2015-06" db="UniProtKB">
        <authorList>
            <consortium name="EnsemblMetazoa"/>
        </authorList>
    </citation>
    <scope>IDENTIFICATION</scope>
</reference>
<feature type="domain" description="GINS subunit" evidence="7">
    <location>
        <begin position="91"/>
        <end position="185"/>
    </location>
</feature>
<evidence type="ECO:0000256" key="2">
    <source>
        <dbReference type="ARBA" id="ARBA00006343"/>
    </source>
</evidence>
<dbReference type="InterPro" id="IPR038437">
    <property type="entry name" value="GINS_Psf3_sf"/>
</dbReference>
<dbReference type="FunCoup" id="R7TT89">
    <property type="interactions" value="889"/>
</dbReference>
<evidence type="ECO:0000259" key="7">
    <source>
        <dbReference type="Pfam" id="PF05916"/>
    </source>
</evidence>
<evidence type="ECO:0000313" key="9">
    <source>
        <dbReference type="EMBL" id="ELT96859.1"/>
    </source>
</evidence>
<sequence>MSLPSDSTPSKAFCNKESYFDIDDILATQERVPVVFQVPALNLGYLDSSSETNNIEAGAAMELPFWMAKALSTRGKHMVSVDLPNSYKESQREILGAEAGVVNLHKWGPYFYKFGMCLLCFEHPESTDIAKSLLQTLQNRFRGIMDSAQNASYEEIASVTKKLDVLEMSIFRVGQKSIESQLQWEKRQIEKLTVSKVIVNHRKRKRIHIENDQ</sequence>
<evidence type="ECO:0000313" key="11">
    <source>
        <dbReference type="Proteomes" id="UP000014760"/>
    </source>
</evidence>
<evidence type="ECO:0000256" key="1">
    <source>
        <dbReference type="ARBA" id="ARBA00004123"/>
    </source>
</evidence>
<evidence type="ECO:0000256" key="5">
    <source>
        <dbReference type="ARBA" id="ARBA00045258"/>
    </source>
</evidence>
<dbReference type="InterPro" id="IPR055221">
    <property type="entry name" value="PSF3_N"/>
</dbReference>
<comment type="subunit">
    <text evidence="6">Component of the GINS complex.</text>
</comment>